<dbReference type="EMBL" id="CP073078">
    <property type="protein sequence ID" value="QUD89500.1"/>
    <property type="molecule type" value="Genomic_DNA"/>
</dbReference>
<evidence type="ECO:0000256" key="4">
    <source>
        <dbReference type="ARBA" id="ARBA00022982"/>
    </source>
</evidence>
<protein>
    <submittedName>
        <fullName evidence="8">C-type cytochrome</fullName>
    </submittedName>
</protein>
<proteinExistence type="predicted"/>
<dbReference type="GO" id="GO:0046872">
    <property type="term" value="F:metal ion binding"/>
    <property type="evidence" value="ECO:0007669"/>
    <property type="project" value="UniProtKB-KW"/>
</dbReference>
<keyword evidence="3 6" id="KW-0479">Metal-binding</keyword>
<keyword evidence="4" id="KW-0249">Electron transport</keyword>
<sequence length="319" mass="33770">MEHRVWIASVAIILLAAASPDPPDTTRGLAWAYPVGPETPLPAAPKGVVAPGSKVRPGEADEAAGPIDWFPQEHPPAPDVVALTTKGGPTPCAECHLYDGHGFAGSADIAGLRAEYIVEQVKSFRSGERTSSQKPDRFDTTEMIKEARQVSDPDLARAAAWFAALPRRRFVRVVETDSVPVTRPSFFGWLDLEPTYGKEPIAGRIIELPEDPARMFLGDPHNGLVDYVPPGAVGRGAALVETGGPGRQPCEICHGTGLKGGEAAPPLAGRSAAYLARMLWDFKTGARGGPTAAQMQAPAHPLSEAQITDIVAYLASLPP</sequence>
<dbReference type="Gene3D" id="1.10.760.10">
    <property type="entry name" value="Cytochrome c-like domain"/>
    <property type="match status" value="2"/>
</dbReference>
<dbReference type="RefSeq" id="WP_211939552.1">
    <property type="nucleotide sequence ID" value="NZ_CP073078.1"/>
</dbReference>
<reference evidence="8" key="1">
    <citation type="submission" date="2021-04" db="EMBL/GenBank/DDBJ databases">
        <title>The complete genome sequence of Caulobacter sp. S6.</title>
        <authorList>
            <person name="Tang Y."/>
            <person name="Ouyang W."/>
            <person name="Liu Q."/>
            <person name="Huang B."/>
            <person name="Guo Z."/>
            <person name="Lei P."/>
        </authorList>
    </citation>
    <scope>NUCLEOTIDE SEQUENCE</scope>
    <source>
        <strain evidence="8">S6</strain>
    </source>
</reference>
<dbReference type="Pfam" id="PF00034">
    <property type="entry name" value="Cytochrom_C"/>
    <property type="match status" value="1"/>
</dbReference>
<dbReference type="PROSITE" id="PS51007">
    <property type="entry name" value="CYTC"/>
    <property type="match status" value="2"/>
</dbReference>
<accession>A0A975G262</accession>
<dbReference type="GO" id="GO:0020037">
    <property type="term" value="F:heme binding"/>
    <property type="evidence" value="ECO:0007669"/>
    <property type="project" value="InterPro"/>
</dbReference>
<dbReference type="InterPro" id="IPR009056">
    <property type="entry name" value="Cyt_c-like_dom"/>
</dbReference>
<feature type="domain" description="Cytochrome c" evidence="7">
    <location>
        <begin position="231"/>
        <end position="318"/>
    </location>
</feature>
<dbReference type="AlphaFoldDB" id="A0A975G262"/>
<dbReference type="KEGG" id="caul:KCG34_06360"/>
<evidence type="ECO:0000256" key="2">
    <source>
        <dbReference type="ARBA" id="ARBA00022617"/>
    </source>
</evidence>
<organism evidence="8 9">
    <name type="scientific">Phenylobacterium montanum</name>
    <dbReference type="NCBI Taxonomy" id="2823693"/>
    <lineage>
        <taxon>Bacteria</taxon>
        <taxon>Pseudomonadati</taxon>
        <taxon>Pseudomonadota</taxon>
        <taxon>Alphaproteobacteria</taxon>
        <taxon>Caulobacterales</taxon>
        <taxon>Caulobacteraceae</taxon>
        <taxon>Phenylobacterium</taxon>
    </lineage>
</organism>
<dbReference type="InterPro" id="IPR036909">
    <property type="entry name" value="Cyt_c-like_dom_sf"/>
</dbReference>
<evidence type="ECO:0000313" key="8">
    <source>
        <dbReference type="EMBL" id="QUD89500.1"/>
    </source>
</evidence>
<evidence type="ECO:0000256" key="5">
    <source>
        <dbReference type="ARBA" id="ARBA00023004"/>
    </source>
</evidence>
<name>A0A975G262_9CAUL</name>
<feature type="domain" description="Cytochrome c" evidence="7">
    <location>
        <begin position="60"/>
        <end position="166"/>
    </location>
</feature>
<dbReference type="SUPFAM" id="SSF46626">
    <property type="entry name" value="Cytochrome c"/>
    <property type="match status" value="2"/>
</dbReference>
<keyword evidence="2 6" id="KW-0349">Heme</keyword>
<evidence type="ECO:0000256" key="6">
    <source>
        <dbReference type="PROSITE-ProRule" id="PRU00433"/>
    </source>
</evidence>
<evidence type="ECO:0000256" key="1">
    <source>
        <dbReference type="ARBA" id="ARBA00022448"/>
    </source>
</evidence>
<dbReference type="InterPro" id="IPR050597">
    <property type="entry name" value="Cytochrome_c_Oxidase_Subunit"/>
</dbReference>
<gene>
    <name evidence="8" type="ORF">KCG34_06360</name>
</gene>
<dbReference type="PANTHER" id="PTHR33751:SF9">
    <property type="entry name" value="CYTOCHROME C4"/>
    <property type="match status" value="1"/>
</dbReference>
<evidence type="ECO:0000313" key="9">
    <source>
        <dbReference type="Proteomes" id="UP000676409"/>
    </source>
</evidence>
<dbReference type="Proteomes" id="UP000676409">
    <property type="component" value="Chromosome"/>
</dbReference>
<keyword evidence="1" id="KW-0813">Transport</keyword>
<dbReference type="PANTHER" id="PTHR33751">
    <property type="entry name" value="CBB3-TYPE CYTOCHROME C OXIDASE SUBUNIT FIXP"/>
    <property type="match status" value="1"/>
</dbReference>
<dbReference type="GO" id="GO:0009055">
    <property type="term" value="F:electron transfer activity"/>
    <property type="evidence" value="ECO:0007669"/>
    <property type="project" value="InterPro"/>
</dbReference>
<keyword evidence="5 6" id="KW-0408">Iron</keyword>
<keyword evidence="9" id="KW-1185">Reference proteome</keyword>
<evidence type="ECO:0000259" key="7">
    <source>
        <dbReference type="PROSITE" id="PS51007"/>
    </source>
</evidence>
<evidence type="ECO:0000256" key="3">
    <source>
        <dbReference type="ARBA" id="ARBA00022723"/>
    </source>
</evidence>